<dbReference type="Proteomes" id="UP000653454">
    <property type="component" value="Unassembled WGS sequence"/>
</dbReference>
<comment type="caution">
    <text evidence="5">The sequence shown here is derived from an EMBL/GenBank/DDBJ whole genome shotgun (WGS) entry which is preliminary data.</text>
</comment>
<name>A0A8S4FS03_PLUXY</name>
<dbReference type="PANTHER" id="PTHR22970">
    <property type="entry name" value="AT-RICH INTERACTIVE DOMAIN-CONTAINING PROTEIN 2"/>
    <property type="match status" value="1"/>
</dbReference>
<accession>A0A8S4FS03</accession>
<dbReference type="PANTHER" id="PTHR22970:SF14">
    <property type="entry name" value="AT-RICH INTERACTIVE DOMAIN-CONTAINING PROTEIN 2"/>
    <property type="match status" value="1"/>
</dbReference>
<keyword evidence="2" id="KW-0804">Transcription</keyword>
<keyword evidence="6" id="KW-1185">Reference proteome</keyword>
<evidence type="ECO:0000256" key="1">
    <source>
        <dbReference type="ARBA" id="ARBA00023015"/>
    </source>
</evidence>
<evidence type="ECO:0000256" key="3">
    <source>
        <dbReference type="ARBA" id="ARBA00023242"/>
    </source>
</evidence>
<dbReference type="Gene3D" id="1.10.10.10">
    <property type="entry name" value="Winged helix-like DNA-binding domain superfamily/Winged helix DNA-binding domain"/>
    <property type="match status" value="1"/>
</dbReference>
<keyword evidence="1" id="KW-0805">Transcription regulation</keyword>
<gene>
    <name evidence="5" type="ORF">PLXY2_LOCUS9709</name>
</gene>
<reference evidence="5" key="1">
    <citation type="submission" date="2020-11" db="EMBL/GenBank/DDBJ databases">
        <authorList>
            <person name="Whiteford S."/>
        </authorList>
    </citation>
    <scope>NUCLEOTIDE SEQUENCE</scope>
</reference>
<proteinExistence type="predicted"/>
<evidence type="ECO:0000256" key="4">
    <source>
        <dbReference type="SAM" id="MobiDB-lite"/>
    </source>
</evidence>
<feature type="region of interest" description="Disordered" evidence="4">
    <location>
        <begin position="7"/>
        <end position="33"/>
    </location>
</feature>
<dbReference type="InterPro" id="IPR052406">
    <property type="entry name" value="Chromatin_Remodeling_Comp"/>
</dbReference>
<dbReference type="EMBL" id="CAJHNJ030000039">
    <property type="protein sequence ID" value="CAG9129914.1"/>
    <property type="molecule type" value="Genomic_DNA"/>
</dbReference>
<keyword evidence="3" id="KW-0539">Nucleus</keyword>
<sequence length="276" mass="30111">MLLQHAAQGGDSAAALPPACAVSDSDSDSDNSTTDAAEIYRQYAACCSNMQRKGVIAPQHFPRLVRTVFGGTVGPNNVTIATGETQQMYVGIRSRNQTRVNQPAEHKLFRIDFLRLKRELFRLTITVFGGTVGPNNVTIATGETQQMYVGIRSRNQTRVNQPAGRKIGQRTSVPLVLRVGPNNVTIATGETQLMYVGIRSRDQTRVNQPAVGPNNVTISTGETQQMYVGIRSRNQTRVNQPAVGPNNVTIATGETQQMYVGIRSRNQNRVNQPAGM</sequence>
<dbReference type="InterPro" id="IPR036388">
    <property type="entry name" value="WH-like_DNA-bd_sf"/>
</dbReference>
<evidence type="ECO:0000256" key="2">
    <source>
        <dbReference type="ARBA" id="ARBA00023163"/>
    </source>
</evidence>
<evidence type="ECO:0000313" key="6">
    <source>
        <dbReference type="Proteomes" id="UP000653454"/>
    </source>
</evidence>
<dbReference type="AlphaFoldDB" id="A0A8S4FS03"/>
<organism evidence="5 6">
    <name type="scientific">Plutella xylostella</name>
    <name type="common">Diamondback moth</name>
    <name type="synonym">Plutella maculipennis</name>
    <dbReference type="NCBI Taxonomy" id="51655"/>
    <lineage>
        <taxon>Eukaryota</taxon>
        <taxon>Metazoa</taxon>
        <taxon>Ecdysozoa</taxon>
        <taxon>Arthropoda</taxon>
        <taxon>Hexapoda</taxon>
        <taxon>Insecta</taxon>
        <taxon>Pterygota</taxon>
        <taxon>Neoptera</taxon>
        <taxon>Endopterygota</taxon>
        <taxon>Lepidoptera</taxon>
        <taxon>Glossata</taxon>
        <taxon>Ditrysia</taxon>
        <taxon>Yponomeutoidea</taxon>
        <taxon>Plutellidae</taxon>
        <taxon>Plutella</taxon>
    </lineage>
</organism>
<evidence type="ECO:0000313" key="5">
    <source>
        <dbReference type="EMBL" id="CAG9129914.1"/>
    </source>
</evidence>
<protein>
    <submittedName>
        <fullName evidence="5">(diamondback moth) hypothetical protein</fullName>
    </submittedName>
</protein>